<feature type="domain" description="Ketoreductase" evidence="3">
    <location>
        <begin position="6"/>
        <end position="185"/>
    </location>
</feature>
<dbReference type="SUPFAM" id="SSF51735">
    <property type="entry name" value="NAD(P)-binding Rossmann-fold domains"/>
    <property type="match status" value="1"/>
</dbReference>
<dbReference type="PRINTS" id="PR00081">
    <property type="entry name" value="GDHRDH"/>
</dbReference>
<dbReference type="InterPro" id="IPR036291">
    <property type="entry name" value="NAD(P)-bd_dom_sf"/>
</dbReference>
<dbReference type="InterPro" id="IPR002347">
    <property type="entry name" value="SDR_fam"/>
</dbReference>
<dbReference type="Proteomes" id="UP000274033">
    <property type="component" value="Unassembled WGS sequence"/>
</dbReference>
<dbReference type="InterPro" id="IPR051122">
    <property type="entry name" value="SDR_DHRS6-like"/>
</dbReference>
<comment type="similarity">
    <text evidence="1">Belongs to the short-chain dehydrogenases/reductases (SDR) family.</text>
</comment>
<gene>
    <name evidence="4" type="ORF">EBB45_16680</name>
</gene>
<dbReference type="Gene3D" id="3.40.50.720">
    <property type="entry name" value="NAD(P)-binding Rossmann-like Domain"/>
    <property type="match status" value="1"/>
</dbReference>
<evidence type="ECO:0000313" key="5">
    <source>
        <dbReference type="Proteomes" id="UP000274033"/>
    </source>
</evidence>
<dbReference type="PANTHER" id="PTHR43477">
    <property type="entry name" value="DIHYDROANTICAPSIN 7-DEHYDROGENASE"/>
    <property type="match status" value="1"/>
</dbReference>
<evidence type="ECO:0000256" key="1">
    <source>
        <dbReference type="ARBA" id="ARBA00006484"/>
    </source>
</evidence>
<evidence type="ECO:0000256" key="2">
    <source>
        <dbReference type="ARBA" id="ARBA00023002"/>
    </source>
</evidence>
<comment type="caution">
    <text evidence="4">The sequence shown here is derived from an EMBL/GenBank/DDBJ whole genome shotgun (WGS) entry which is preliminary data.</text>
</comment>
<name>A0A3N9UA19_9BACI</name>
<organism evidence="4 5">
    <name type="scientific">Lysinibacillus composti</name>
    <dbReference type="NCBI Taxonomy" id="720633"/>
    <lineage>
        <taxon>Bacteria</taxon>
        <taxon>Bacillati</taxon>
        <taxon>Bacillota</taxon>
        <taxon>Bacilli</taxon>
        <taxon>Bacillales</taxon>
        <taxon>Bacillaceae</taxon>
        <taxon>Lysinibacillus</taxon>
    </lineage>
</organism>
<dbReference type="NCBIfam" id="NF005559">
    <property type="entry name" value="PRK07231.1"/>
    <property type="match status" value="1"/>
</dbReference>
<dbReference type="OrthoDB" id="306388at2"/>
<dbReference type="AlphaFoldDB" id="A0A3N9UA19"/>
<protein>
    <submittedName>
        <fullName evidence="4">SDR family oxidoreductase</fullName>
    </submittedName>
</protein>
<dbReference type="SMART" id="SM00822">
    <property type="entry name" value="PKS_KR"/>
    <property type="match status" value="1"/>
</dbReference>
<dbReference type="Pfam" id="PF13561">
    <property type="entry name" value="adh_short_C2"/>
    <property type="match status" value="1"/>
</dbReference>
<dbReference type="EMBL" id="RRCT01000021">
    <property type="protein sequence ID" value="RQW73394.1"/>
    <property type="molecule type" value="Genomic_DNA"/>
</dbReference>
<dbReference type="FunFam" id="3.40.50.720:FF:000084">
    <property type="entry name" value="Short-chain dehydrogenase reductase"/>
    <property type="match status" value="1"/>
</dbReference>
<dbReference type="InterPro" id="IPR057326">
    <property type="entry name" value="KR_dom"/>
</dbReference>
<keyword evidence="5" id="KW-1185">Reference proteome</keyword>
<dbReference type="RefSeq" id="WP_124766480.1">
    <property type="nucleotide sequence ID" value="NZ_JAFBDY010000020.1"/>
</dbReference>
<evidence type="ECO:0000313" key="4">
    <source>
        <dbReference type="EMBL" id="RQW73394.1"/>
    </source>
</evidence>
<proteinExistence type="inferred from homology"/>
<dbReference type="PRINTS" id="PR00080">
    <property type="entry name" value="SDRFAMILY"/>
</dbReference>
<dbReference type="GO" id="GO:0008206">
    <property type="term" value="P:bile acid metabolic process"/>
    <property type="evidence" value="ECO:0007669"/>
    <property type="project" value="UniProtKB-ARBA"/>
</dbReference>
<accession>A0A3N9UA19</accession>
<dbReference type="PANTHER" id="PTHR43477:SF1">
    <property type="entry name" value="DIHYDROANTICAPSIN 7-DEHYDROGENASE"/>
    <property type="match status" value="1"/>
</dbReference>
<evidence type="ECO:0000259" key="3">
    <source>
        <dbReference type="SMART" id="SM00822"/>
    </source>
</evidence>
<sequence>MDFTNKVVLITGAGAGIGRETALQYAAKGAKVVVNAIGNERGKQTAELIKEKGGEVLFIQGDISKKSDVENMVNKTVQAYGRIDILVNNAAVVAAGTIENTSEEDIDRTLAVNIKGTYLTSQYVAKQMREQGGGVIVHVGSVASIKGHHDRSIYSASKGAILALTKSMALELLDANIRVNCVSPGTTYTDGVHNRIETSEDPEALKSMFLARQPMNRLAKPEEIAHSILFASCDEAAFMNGSNIVIDGGTSL</sequence>
<keyword evidence="2" id="KW-0560">Oxidoreductase</keyword>
<dbReference type="CDD" id="cd05233">
    <property type="entry name" value="SDR_c"/>
    <property type="match status" value="1"/>
</dbReference>
<reference evidence="4 5" key="1">
    <citation type="journal article" date="2013" name="J. Microbiol.">
        <title>Lysinibacillus chungkukjangi sp. nov., isolated from Chungkukjang, Korean fermented soybean food.</title>
        <authorList>
            <person name="Kim S.J."/>
            <person name="Jang Y.H."/>
            <person name="Hamada M."/>
            <person name="Ahn J.H."/>
            <person name="Weon H.Y."/>
            <person name="Suzuki K."/>
            <person name="Whang K.S."/>
            <person name="Kwon S.W."/>
        </authorList>
    </citation>
    <scope>NUCLEOTIDE SEQUENCE [LARGE SCALE GENOMIC DNA]</scope>
    <source>
        <strain evidence="4 5">MCCC 1A12701</strain>
    </source>
</reference>
<dbReference type="InterPro" id="IPR020904">
    <property type="entry name" value="Sc_DH/Rdtase_CS"/>
</dbReference>
<dbReference type="PROSITE" id="PS00061">
    <property type="entry name" value="ADH_SHORT"/>
    <property type="match status" value="1"/>
</dbReference>
<dbReference type="GO" id="GO:0016491">
    <property type="term" value="F:oxidoreductase activity"/>
    <property type="evidence" value="ECO:0007669"/>
    <property type="project" value="UniProtKB-KW"/>
</dbReference>